<comment type="function">
    <text evidence="14">Catalyzes the specific phosphorylation of the 3-hydroxyl group of shikimic acid using ATP as a cosubstrate.</text>
</comment>
<evidence type="ECO:0000259" key="16">
    <source>
        <dbReference type="Pfam" id="PF24621"/>
    </source>
</evidence>
<dbReference type="HOGENOM" id="CLU_001201_5_1_0"/>
<feature type="binding site" evidence="14">
    <location>
        <position position="79"/>
    </location>
    <ligand>
        <name>substrate</name>
    </ligand>
</feature>
<dbReference type="CDD" id="cd08195">
    <property type="entry name" value="DHQS"/>
    <property type="match status" value="1"/>
</dbReference>
<dbReference type="InterPro" id="IPR030960">
    <property type="entry name" value="DHQS/DOIS_N"/>
</dbReference>
<dbReference type="NCBIfam" id="NF010556">
    <property type="entry name" value="PRK13951.1"/>
    <property type="match status" value="1"/>
</dbReference>
<evidence type="ECO:0000313" key="17">
    <source>
        <dbReference type="EMBL" id="CEP78651.1"/>
    </source>
</evidence>
<feature type="binding site" evidence="14">
    <location>
        <begin position="10"/>
        <end position="15"/>
    </location>
    <ligand>
        <name>ATP</name>
        <dbReference type="ChEBI" id="CHEBI:30616"/>
    </ligand>
</feature>
<name>A0A0C7NL78_DEFTU</name>
<dbReference type="STRING" id="1006576.DTL3_1357"/>
<keyword evidence="8 14" id="KW-0418">Kinase</keyword>
<proteinExistence type="inferred from homology"/>
<comment type="cofactor">
    <cofactor evidence="14">
        <name>Mg(2+)</name>
        <dbReference type="ChEBI" id="CHEBI:18420"/>
    </cofactor>
    <text evidence="14">Binds 1 Mg(2+) ion per subunit.</text>
</comment>
<dbReference type="GO" id="GO:0003856">
    <property type="term" value="F:3-dehydroquinate synthase activity"/>
    <property type="evidence" value="ECO:0007669"/>
    <property type="project" value="TreeGrafter"/>
</dbReference>
<keyword evidence="12" id="KW-0456">Lyase</keyword>
<dbReference type="GO" id="GO:0009073">
    <property type="term" value="P:aromatic amino acid family biosynthetic process"/>
    <property type="evidence" value="ECO:0007669"/>
    <property type="project" value="UniProtKB-KW"/>
</dbReference>
<evidence type="ECO:0000256" key="12">
    <source>
        <dbReference type="ARBA" id="ARBA00023239"/>
    </source>
</evidence>
<evidence type="ECO:0000259" key="15">
    <source>
        <dbReference type="Pfam" id="PF01761"/>
    </source>
</evidence>
<dbReference type="OrthoDB" id="9806583at2"/>
<evidence type="ECO:0000256" key="7">
    <source>
        <dbReference type="ARBA" id="ARBA00022741"/>
    </source>
</evidence>
<evidence type="ECO:0000256" key="2">
    <source>
        <dbReference type="ARBA" id="ARBA00004842"/>
    </source>
</evidence>
<comment type="caution">
    <text evidence="14">Lacks conserved residue(s) required for the propagation of feature annotation.</text>
</comment>
<dbReference type="InterPro" id="IPR027417">
    <property type="entry name" value="P-loop_NTPase"/>
</dbReference>
<dbReference type="PANTHER" id="PTHR43622">
    <property type="entry name" value="3-DEHYDROQUINATE SYNTHASE"/>
    <property type="match status" value="1"/>
</dbReference>
<feature type="binding site" evidence="14">
    <location>
        <position position="32"/>
    </location>
    <ligand>
        <name>substrate</name>
    </ligand>
</feature>
<comment type="subunit">
    <text evidence="14">Monomer.</text>
</comment>
<keyword evidence="4 14" id="KW-0963">Cytoplasm</keyword>
<dbReference type="AlphaFoldDB" id="A0A0C7NL78"/>
<comment type="pathway">
    <text evidence="2 14">Metabolic intermediate biosynthesis; chorismate biosynthesis; chorismate from D-erythrose 4-phosphate and phosphoenolpyruvate: step 5/7.</text>
</comment>
<dbReference type="UniPathway" id="UPA00053">
    <property type="reaction ID" value="UER00088"/>
</dbReference>
<keyword evidence="7 14" id="KW-0547">Nucleotide-binding</keyword>
<dbReference type="Pfam" id="PF24621">
    <property type="entry name" value="DHQS_C"/>
    <property type="match status" value="1"/>
</dbReference>
<gene>
    <name evidence="17" type="primary">aroKB</name>
    <name evidence="14" type="synonym">aroK</name>
    <name evidence="17" type="ORF">DTL3_1357</name>
</gene>
<dbReference type="GO" id="GO:0000287">
    <property type="term" value="F:magnesium ion binding"/>
    <property type="evidence" value="ECO:0007669"/>
    <property type="project" value="UniProtKB-UniRule"/>
</dbReference>
<keyword evidence="11 14" id="KW-0057">Aromatic amino acid biosynthesis</keyword>
<dbReference type="Gene3D" id="3.40.50.1970">
    <property type="match status" value="1"/>
</dbReference>
<dbReference type="InterPro" id="IPR056179">
    <property type="entry name" value="DHQS_C"/>
</dbReference>
<accession>A0A0C7NL78</accession>
<dbReference type="Pfam" id="PF01202">
    <property type="entry name" value="SKI"/>
    <property type="match status" value="1"/>
</dbReference>
<dbReference type="GO" id="GO:0005524">
    <property type="term" value="F:ATP binding"/>
    <property type="evidence" value="ECO:0007669"/>
    <property type="project" value="UniProtKB-UniRule"/>
</dbReference>
<dbReference type="Pfam" id="PF01761">
    <property type="entry name" value="DHQ_synthase"/>
    <property type="match status" value="1"/>
</dbReference>
<comment type="cofactor">
    <cofactor evidence="1">
        <name>NAD(+)</name>
        <dbReference type="ChEBI" id="CHEBI:57540"/>
    </cofactor>
</comment>
<evidence type="ECO:0000256" key="9">
    <source>
        <dbReference type="ARBA" id="ARBA00022840"/>
    </source>
</evidence>
<comment type="subcellular location">
    <subcellularLocation>
        <location evidence="14">Cytoplasm</location>
    </subcellularLocation>
</comment>
<dbReference type="InterPro" id="IPR000623">
    <property type="entry name" value="Shikimate_kinase/TSH1"/>
</dbReference>
<comment type="catalytic activity">
    <reaction evidence="13 14">
        <text>shikimate + ATP = 3-phosphoshikimate + ADP + H(+)</text>
        <dbReference type="Rhea" id="RHEA:13121"/>
        <dbReference type="ChEBI" id="CHEBI:15378"/>
        <dbReference type="ChEBI" id="CHEBI:30616"/>
        <dbReference type="ChEBI" id="CHEBI:36208"/>
        <dbReference type="ChEBI" id="CHEBI:145989"/>
        <dbReference type="ChEBI" id="CHEBI:456216"/>
        <dbReference type="EC" id="2.7.1.71"/>
    </reaction>
</comment>
<evidence type="ECO:0000256" key="14">
    <source>
        <dbReference type="HAMAP-Rule" id="MF_00109"/>
    </source>
</evidence>
<dbReference type="SUPFAM" id="SSF56796">
    <property type="entry name" value="Dehydroquinate synthase-like"/>
    <property type="match status" value="1"/>
</dbReference>
<evidence type="ECO:0000256" key="10">
    <source>
        <dbReference type="ARBA" id="ARBA00023027"/>
    </source>
</evidence>
<evidence type="ECO:0000313" key="18">
    <source>
        <dbReference type="Proteomes" id="UP000032809"/>
    </source>
</evidence>
<dbReference type="GO" id="GO:0009423">
    <property type="term" value="P:chorismate biosynthetic process"/>
    <property type="evidence" value="ECO:0007669"/>
    <property type="project" value="UniProtKB-UniRule"/>
</dbReference>
<keyword evidence="5 14" id="KW-0028">Amino-acid biosynthesis</keyword>
<dbReference type="Proteomes" id="UP000032809">
    <property type="component" value="Chromosome I"/>
</dbReference>
<reference evidence="18" key="1">
    <citation type="submission" date="2014-11" db="EMBL/GenBank/DDBJ databases">
        <authorList>
            <person name="Wibberg D."/>
        </authorList>
    </citation>
    <scope>NUCLEOTIDE SEQUENCE [LARGE SCALE GENOMIC DNA]</scope>
    <source>
        <strain evidence="18">L3</strain>
    </source>
</reference>
<keyword evidence="14" id="KW-0460">Magnesium</keyword>
<feature type="binding site" evidence="14">
    <location>
        <position position="14"/>
    </location>
    <ligand>
        <name>Mg(2+)</name>
        <dbReference type="ChEBI" id="CHEBI:18420"/>
    </ligand>
</feature>
<evidence type="ECO:0000256" key="8">
    <source>
        <dbReference type="ARBA" id="ARBA00022777"/>
    </source>
</evidence>
<evidence type="ECO:0000256" key="4">
    <source>
        <dbReference type="ARBA" id="ARBA00022490"/>
    </source>
</evidence>
<keyword evidence="9 14" id="KW-0067">ATP-binding</keyword>
<dbReference type="InterPro" id="IPR031322">
    <property type="entry name" value="Shikimate/glucono_kinase"/>
</dbReference>
<evidence type="ECO:0000256" key="3">
    <source>
        <dbReference type="ARBA" id="ARBA00012154"/>
    </source>
</evidence>
<feature type="binding site" evidence="14">
    <location>
        <position position="115"/>
    </location>
    <ligand>
        <name>ATP</name>
        <dbReference type="ChEBI" id="CHEBI:30616"/>
    </ligand>
</feature>
<dbReference type="Gene3D" id="1.20.1090.10">
    <property type="entry name" value="Dehydroquinate synthase-like - alpha domain"/>
    <property type="match status" value="1"/>
</dbReference>
<dbReference type="Gene3D" id="3.40.50.300">
    <property type="entry name" value="P-loop containing nucleotide triphosphate hydrolases"/>
    <property type="match status" value="1"/>
</dbReference>
<dbReference type="InterPro" id="IPR023000">
    <property type="entry name" value="Shikimate_kinase_CS"/>
</dbReference>
<feature type="binding site" evidence="14">
    <location>
        <position position="132"/>
    </location>
    <ligand>
        <name>substrate</name>
    </ligand>
</feature>
<dbReference type="PROSITE" id="PS01128">
    <property type="entry name" value="SHIKIMATE_KINASE"/>
    <property type="match status" value="1"/>
</dbReference>
<evidence type="ECO:0000256" key="6">
    <source>
        <dbReference type="ARBA" id="ARBA00022679"/>
    </source>
</evidence>
<evidence type="ECO:0000256" key="13">
    <source>
        <dbReference type="ARBA" id="ARBA00048567"/>
    </source>
</evidence>
<evidence type="ECO:0000256" key="5">
    <source>
        <dbReference type="ARBA" id="ARBA00022605"/>
    </source>
</evidence>
<dbReference type="PANTHER" id="PTHR43622:SF7">
    <property type="entry name" value="3-DEHYDROQUINATE SYNTHASE, CHLOROPLASTIC"/>
    <property type="match status" value="1"/>
</dbReference>
<sequence>MKIFLVGMMGSGKSTLAKMISKVLSIPYLDMDEEIEARENKTIKEIFEKNGESYFRDLESSLLKSLVKQPDSVVVATGGGIVLRPDNRELLKKETTIYLKVSPQELKKRVSTDNRPLLSNNIDNIFTIYDERINLYELFESVDITYLNEWEAVAIILQKVDYKKNLCIDSSFQKIHIEAGSLKNIPKNAIVFTSEKVDSLYGEFFTNKKLVFPNGEEVKDIVYVTKAWEYLLENNVTRKDLLCGVGGGTITDFTGFVGSTYKRGMNFIFYPTTLLGQIDAAIGGKNGIDFKKYKNVIGTINLPNEVIIDPITTLSLDDIRFREGLIEGFKISLISGGEFYTFFKDHLYDLLNRNLDTLTWFIKRSVEEKLRIVQQDFKDTGLRSYLNLGHSLGHAFEAVTGIAHGLSVGWGLYQELMYSKNKKHIDDRTLYDIISILDVLLPSSIKNIKVEKNALMNYLSNDKKMEGSNIIKLPLLKEPGEVIIKEIDYHELVNTLF</sequence>
<dbReference type="HAMAP" id="MF_00109">
    <property type="entry name" value="Shikimate_kinase"/>
    <property type="match status" value="1"/>
</dbReference>
<feature type="domain" description="3-dehydroquinate synthase C-terminal" evidence="16">
    <location>
        <begin position="324"/>
        <end position="464"/>
    </location>
</feature>
<dbReference type="GO" id="GO:0004765">
    <property type="term" value="F:shikimate kinase activity"/>
    <property type="evidence" value="ECO:0007669"/>
    <property type="project" value="UniProtKB-UniRule"/>
</dbReference>
<dbReference type="EC" id="2.7.1.71" evidence="3 14"/>
<keyword evidence="14" id="KW-0479">Metal-binding</keyword>
<dbReference type="SUPFAM" id="SSF52540">
    <property type="entry name" value="P-loop containing nucleoside triphosphate hydrolases"/>
    <property type="match status" value="1"/>
</dbReference>
<evidence type="ECO:0000256" key="11">
    <source>
        <dbReference type="ARBA" id="ARBA00023141"/>
    </source>
</evidence>
<dbReference type="PRINTS" id="PR01100">
    <property type="entry name" value="SHIKIMTKNASE"/>
</dbReference>
<comment type="similarity">
    <text evidence="14">Belongs to the shikimate kinase family.</text>
</comment>
<dbReference type="RefSeq" id="WP_045088056.1">
    <property type="nucleotide sequence ID" value="NZ_LN824141.1"/>
</dbReference>
<keyword evidence="18" id="KW-1185">Reference proteome</keyword>
<protein>
    <recommendedName>
        <fullName evidence="3 14">Shikimate kinase</fullName>
        <shortName evidence="14">SK</shortName>
        <ecNumber evidence="3 14">2.7.1.71</ecNumber>
    </recommendedName>
</protein>
<dbReference type="GO" id="GO:0008652">
    <property type="term" value="P:amino acid biosynthetic process"/>
    <property type="evidence" value="ECO:0007669"/>
    <property type="project" value="UniProtKB-KW"/>
</dbReference>
<feature type="domain" description="3-dehydroquinate synthase N-terminal" evidence="15">
    <location>
        <begin position="210"/>
        <end position="318"/>
    </location>
</feature>
<dbReference type="GO" id="GO:0005737">
    <property type="term" value="C:cytoplasm"/>
    <property type="evidence" value="ECO:0007669"/>
    <property type="project" value="UniProtKB-SubCell"/>
</dbReference>
<feature type="binding site" evidence="14">
    <location>
        <position position="56"/>
    </location>
    <ligand>
        <name>substrate</name>
    </ligand>
</feature>
<dbReference type="CDD" id="cd00464">
    <property type="entry name" value="SK"/>
    <property type="match status" value="1"/>
</dbReference>
<dbReference type="KEGG" id="dtn:DTL3_1357"/>
<keyword evidence="6 14" id="KW-0808">Transferase</keyword>
<keyword evidence="10" id="KW-0520">NAD</keyword>
<organism evidence="17 18">
    <name type="scientific">Defluviitoga tunisiensis</name>
    <dbReference type="NCBI Taxonomy" id="1006576"/>
    <lineage>
        <taxon>Bacteria</taxon>
        <taxon>Thermotogati</taxon>
        <taxon>Thermotogota</taxon>
        <taxon>Thermotogae</taxon>
        <taxon>Petrotogales</taxon>
        <taxon>Petrotogaceae</taxon>
        <taxon>Defluviitoga</taxon>
    </lineage>
</organism>
<dbReference type="EMBL" id="LN824141">
    <property type="protein sequence ID" value="CEP78651.1"/>
    <property type="molecule type" value="Genomic_DNA"/>
</dbReference>
<dbReference type="InterPro" id="IPR050071">
    <property type="entry name" value="Dehydroquinate_synthase"/>
</dbReference>
<evidence type="ECO:0000256" key="1">
    <source>
        <dbReference type="ARBA" id="ARBA00001911"/>
    </source>
</evidence>